<accession>A0A4Q7NUA1</accession>
<evidence type="ECO:0000313" key="2">
    <source>
        <dbReference type="Proteomes" id="UP000292262"/>
    </source>
</evidence>
<dbReference type="EMBL" id="SGXE01000006">
    <property type="protein sequence ID" value="RZS90624.1"/>
    <property type="molecule type" value="Genomic_DNA"/>
</dbReference>
<evidence type="ECO:0000313" key="1">
    <source>
        <dbReference type="EMBL" id="RZS90624.1"/>
    </source>
</evidence>
<keyword evidence="2" id="KW-1185">Reference proteome</keyword>
<comment type="caution">
    <text evidence="1">The sequence shown here is derived from an EMBL/GenBank/DDBJ whole genome shotgun (WGS) entry which is preliminary data.</text>
</comment>
<name>A0A4Q7NUA1_9FLAO</name>
<dbReference type="AlphaFoldDB" id="A0A4Q7NUA1"/>
<organism evidence="1 2">
    <name type="scientific">Aquimarina brevivitae</name>
    <dbReference type="NCBI Taxonomy" id="323412"/>
    <lineage>
        <taxon>Bacteria</taxon>
        <taxon>Pseudomonadati</taxon>
        <taxon>Bacteroidota</taxon>
        <taxon>Flavobacteriia</taxon>
        <taxon>Flavobacteriales</taxon>
        <taxon>Flavobacteriaceae</taxon>
        <taxon>Aquimarina</taxon>
    </lineage>
</organism>
<reference evidence="1 2" key="1">
    <citation type="submission" date="2019-02" db="EMBL/GenBank/DDBJ databases">
        <title>Genomic Encyclopedia of Type Strains, Phase IV (KMG-IV): sequencing the most valuable type-strain genomes for metagenomic binning, comparative biology and taxonomic classification.</title>
        <authorList>
            <person name="Goeker M."/>
        </authorList>
    </citation>
    <scope>NUCLEOTIDE SEQUENCE [LARGE SCALE GENOMIC DNA]</scope>
    <source>
        <strain evidence="1 2">DSM 17196</strain>
    </source>
</reference>
<dbReference type="Proteomes" id="UP000292262">
    <property type="component" value="Unassembled WGS sequence"/>
</dbReference>
<protein>
    <submittedName>
        <fullName evidence="1">Uncharacterized protein</fullName>
    </submittedName>
</protein>
<proteinExistence type="predicted"/>
<gene>
    <name evidence="1" type="ORF">EV197_3152</name>
</gene>
<sequence length="57" mass="6526">MGLDTTSSVTSCPPLDQTMRFLFEVYMSQLVPITPDRVILNAMKNGFEMYFEVLISF</sequence>